<evidence type="ECO:0000313" key="1">
    <source>
        <dbReference type="EMBL" id="RWR94156.1"/>
    </source>
</evidence>
<organism evidence="1 2">
    <name type="scientific">Cinnamomum micranthum f. kanehirae</name>
    <dbReference type="NCBI Taxonomy" id="337451"/>
    <lineage>
        <taxon>Eukaryota</taxon>
        <taxon>Viridiplantae</taxon>
        <taxon>Streptophyta</taxon>
        <taxon>Embryophyta</taxon>
        <taxon>Tracheophyta</taxon>
        <taxon>Spermatophyta</taxon>
        <taxon>Magnoliopsida</taxon>
        <taxon>Magnoliidae</taxon>
        <taxon>Laurales</taxon>
        <taxon>Lauraceae</taxon>
        <taxon>Cinnamomum</taxon>
    </lineage>
</organism>
<reference evidence="1 2" key="1">
    <citation type="journal article" date="2019" name="Nat. Plants">
        <title>Stout camphor tree genome fills gaps in understanding of flowering plant genome evolution.</title>
        <authorList>
            <person name="Chaw S.M."/>
            <person name="Liu Y.C."/>
            <person name="Wu Y.W."/>
            <person name="Wang H.Y."/>
            <person name="Lin C.I."/>
            <person name="Wu C.S."/>
            <person name="Ke H.M."/>
            <person name="Chang L.Y."/>
            <person name="Hsu C.Y."/>
            <person name="Yang H.T."/>
            <person name="Sudianto E."/>
            <person name="Hsu M.H."/>
            <person name="Wu K.P."/>
            <person name="Wang L.N."/>
            <person name="Leebens-Mack J.H."/>
            <person name="Tsai I.J."/>
        </authorList>
    </citation>
    <scope>NUCLEOTIDE SEQUENCE [LARGE SCALE GENOMIC DNA]</scope>
    <source>
        <strain evidence="2">cv. Chaw 1501</strain>
        <tissue evidence="1">Young leaves</tissue>
    </source>
</reference>
<evidence type="ECO:0000313" key="2">
    <source>
        <dbReference type="Proteomes" id="UP000283530"/>
    </source>
</evidence>
<dbReference type="Proteomes" id="UP000283530">
    <property type="component" value="Unassembled WGS sequence"/>
</dbReference>
<protein>
    <submittedName>
        <fullName evidence="1">Desiccation-related protein PCC13-62</fullName>
    </submittedName>
</protein>
<dbReference type="InterPro" id="IPR052965">
    <property type="entry name" value="Pigment-catalase-like"/>
</dbReference>
<comment type="caution">
    <text evidence="1">The sequence shown here is derived from an EMBL/GenBank/DDBJ whole genome shotgun (WGS) entry which is preliminary data.</text>
</comment>
<accession>A0A3S3N1N9</accession>
<dbReference type="EMBL" id="QPKB01000010">
    <property type="protein sequence ID" value="RWR94156.1"/>
    <property type="molecule type" value="Genomic_DNA"/>
</dbReference>
<sequence length="126" mass="14131">MELEKKASQLMEGLLAIESGQDAVIRTLLYERAKELVQPLQPHSCQISHLRNRLGGCGRKDEGLFVQNGRYPATYYLLILDLFWYARTTAEVLSSVYGTGDERKPGGFLPNVGNGEIARGYLKQNQ</sequence>
<name>A0A3S3N1N9_9MAGN</name>
<gene>
    <name evidence="1" type="ORF">CKAN_02343600</name>
</gene>
<dbReference type="PANTHER" id="PTHR31694">
    <property type="entry name" value="DESICCATION-LIKE PROTEIN"/>
    <property type="match status" value="1"/>
</dbReference>
<dbReference type="OrthoDB" id="1001765at2759"/>
<dbReference type="PANTHER" id="PTHR31694:SF25">
    <property type="entry name" value="PROTEIN PCC13-62, PUTATIVE, EXPRESSED-RELATED"/>
    <property type="match status" value="1"/>
</dbReference>
<keyword evidence="2" id="KW-1185">Reference proteome</keyword>
<dbReference type="AlphaFoldDB" id="A0A3S3N1N9"/>
<proteinExistence type="predicted"/>